<comment type="caution">
    <text evidence="2">The sequence shown here is derived from an EMBL/GenBank/DDBJ whole genome shotgun (WGS) entry which is preliminary data.</text>
</comment>
<sequence length="67" mass="7975">MLLLPFWMYIVILGIFVSGFMVLYTSKQDRDADEAFIEKEGEIYLQRIKEERERREQLLISSEVSSN</sequence>
<proteinExistence type="predicted"/>
<dbReference type="OrthoDB" id="2454520at2"/>
<gene>
    <name evidence="2" type="ORF">GCM10007380_26310</name>
</gene>
<dbReference type="InterPro" id="IPR025428">
    <property type="entry name" value="Spore_YhaL"/>
</dbReference>
<protein>
    <recommendedName>
        <fullName evidence="4">SigE-dependent sporulation protein</fullName>
    </recommendedName>
</protein>
<dbReference type="EMBL" id="BMHB01000001">
    <property type="protein sequence ID" value="GGI15108.1"/>
    <property type="molecule type" value="Genomic_DNA"/>
</dbReference>
<dbReference type="Pfam" id="PF14147">
    <property type="entry name" value="Spore_YhaL"/>
    <property type="match status" value="1"/>
</dbReference>
<evidence type="ECO:0000313" key="2">
    <source>
        <dbReference type="EMBL" id="GGI15108.1"/>
    </source>
</evidence>
<feature type="transmembrane region" description="Helical" evidence="1">
    <location>
        <begin position="6"/>
        <end position="24"/>
    </location>
</feature>
<reference evidence="3" key="1">
    <citation type="journal article" date="2019" name="Int. J. Syst. Evol. Microbiol.">
        <title>The Global Catalogue of Microorganisms (GCM) 10K type strain sequencing project: providing services to taxonomists for standard genome sequencing and annotation.</title>
        <authorList>
            <consortium name="The Broad Institute Genomics Platform"/>
            <consortium name="The Broad Institute Genome Sequencing Center for Infectious Disease"/>
            <person name="Wu L."/>
            <person name="Ma J."/>
        </authorList>
    </citation>
    <scope>NUCLEOTIDE SEQUENCE [LARGE SCALE GENOMIC DNA]</scope>
    <source>
        <strain evidence="3">CGMCC 1.14993</strain>
    </source>
</reference>
<keyword evidence="1" id="KW-1133">Transmembrane helix</keyword>
<evidence type="ECO:0000256" key="1">
    <source>
        <dbReference type="SAM" id="Phobius"/>
    </source>
</evidence>
<keyword evidence="1" id="KW-0472">Membrane</keyword>
<dbReference type="Proteomes" id="UP000626244">
    <property type="component" value="Unassembled WGS sequence"/>
</dbReference>
<accession>A0A8J3ARY4</accession>
<dbReference type="RefSeq" id="WP_087999911.1">
    <property type="nucleotide sequence ID" value="NZ_BMHB01000001.1"/>
</dbReference>
<evidence type="ECO:0000313" key="3">
    <source>
        <dbReference type="Proteomes" id="UP000626244"/>
    </source>
</evidence>
<keyword evidence="1" id="KW-0812">Transmembrane</keyword>
<dbReference type="AlphaFoldDB" id="A0A8J3ARY4"/>
<evidence type="ECO:0008006" key="4">
    <source>
        <dbReference type="Google" id="ProtNLM"/>
    </source>
</evidence>
<keyword evidence="3" id="KW-1185">Reference proteome</keyword>
<organism evidence="2 3">
    <name type="scientific">Gottfriedia solisilvae</name>
    <dbReference type="NCBI Taxonomy" id="1516104"/>
    <lineage>
        <taxon>Bacteria</taxon>
        <taxon>Bacillati</taxon>
        <taxon>Bacillota</taxon>
        <taxon>Bacilli</taxon>
        <taxon>Bacillales</taxon>
        <taxon>Bacillaceae</taxon>
        <taxon>Gottfriedia</taxon>
    </lineage>
</organism>
<name>A0A8J3ARY4_9BACI</name>